<reference evidence="4 5" key="1">
    <citation type="submission" date="2020-07" db="EMBL/GenBank/DDBJ databases">
        <title>Sequencing the genomes of 1000 actinobacteria strains.</title>
        <authorList>
            <person name="Klenk H.-P."/>
        </authorList>
    </citation>
    <scope>NUCLEOTIDE SEQUENCE [LARGE SCALE GENOMIC DNA]</scope>
    <source>
        <strain evidence="4 5">DSM 19970</strain>
    </source>
</reference>
<dbReference type="PROSITE" id="PS00211">
    <property type="entry name" value="ABC_TRANSPORTER_1"/>
    <property type="match status" value="1"/>
</dbReference>
<proteinExistence type="predicted"/>
<name>A0A7Y9ZCX1_9MICO</name>
<dbReference type="EMBL" id="JACBZO010000001">
    <property type="protein sequence ID" value="NYI42560.1"/>
    <property type="molecule type" value="Genomic_DNA"/>
</dbReference>
<keyword evidence="5" id="KW-1185">Reference proteome</keyword>
<dbReference type="InterPro" id="IPR027417">
    <property type="entry name" value="P-loop_NTPase"/>
</dbReference>
<dbReference type="Pfam" id="PF00005">
    <property type="entry name" value="ABC_tran"/>
    <property type="match status" value="1"/>
</dbReference>
<evidence type="ECO:0000313" key="5">
    <source>
        <dbReference type="Proteomes" id="UP000547973"/>
    </source>
</evidence>
<evidence type="ECO:0000256" key="2">
    <source>
        <dbReference type="ARBA" id="ARBA00022840"/>
    </source>
</evidence>
<evidence type="ECO:0000259" key="3">
    <source>
        <dbReference type="PROSITE" id="PS50893"/>
    </source>
</evidence>
<dbReference type="PANTHER" id="PTHR43038">
    <property type="entry name" value="ATP-BINDING CASSETTE, SUB-FAMILY H, MEMBER 1"/>
    <property type="match status" value="1"/>
</dbReference>
<dbReference type="Proteomes" id="UP000547973">
    <property type="component" value="Unassembled WGS sequence"/>
</dbReference>
<dbReference type="AlphaFoldDB" id="A0A7Y9ZCX1"/>
<dbReference type="InterPro" id="IPR017871">
    <property type="entry name" value="ABC_transporter-like_CS"/>
</dbReference>
<dbReference type="CDD" id="cd03230">
    <property type="entry name" value="ABC_DR_subfamily_A"/>
    <property type="match status" value="1"/>
</dbReference>
<dbReference type="InterPro" id="IPR003593">
    <property type="entry name" value="AAA+_ATPase"/>
</dbReference>
<dbReference type="PANTHER" id="PTHR43038:SF3">
    <property type="entry name" value="ABC TRANSPORTER G FAMILY MEMBER 20 ISOFORM X1"/>
    <property type="match status" value="1"/>
</dbReference>
<dbReference type="InterPro" id="IPR003439">
    <property type="entry name" value="ABC_transporter-like_ATP-bd"/>
</dbReference>
<dbReference type="SMART" id="SM00382">
    <property type="entry name" value="AAA"/>
    <property type="match status" value="1"/>
</dbReference>
<dbReference type="RefSeq" id="WP_062074366.1">
    <property type="nucleotide sequence ID" value="NZ_BBRC01000002.1"/>
</dbReference>
<protein>
    <submittedName>
        <fullName evidence="4">ABC-2 type transport system ATP-binding protein</fullName>
    </submittedName>
</protein>
<sequence>MRNNTEPDAAVSIRGLRVIRGGNLVLPHIDLDVPRGQIVGLLGPSGGGKTTLMRAIVGAQIIAGGSVEVFGIEAGSPALRRRIGYVTQAASIYPDLTARENLAYFAKTVGVVSDGVTATLHHIGLADVADRPVSTLSGGQASRVSLGAALVGDPELLVLDEPTVGLDPALRRDLWGLFHELRDSGKTLLVSSHVMDEASRCDRLVFVRDGGILADDTFENILADTGTDNADAAFLALTERTAA</sequence>
<keyword evidence="2 4" id="KW-0067">ATP-binding</keyword>
<comment type="caution">
    <text evidence="4">The sequence shown here is derived from an EMBL/GenBank/DDBJ whole genome shotgun (WGS) entry which is preliminary data.</text>
</comment>
<dbReference type="Gene3D" id="3.40.50.300">
    <property type="entry name" value="P-loop containing nucleotide triphosphate hydrolases"/>
    <property type="match status" value="1"/>
</dbReference>
<keyword evidence="1" id="KW-0547">Nucleotide-binding</keyword>
<dbReference type="PROSITE" id="PS50893">
    <property type="entry name" value="ABC_TRANSPORTER_2"/>
    <property type="match status" value="1"/>
</dbReference>
<dbReference type="SUPFAM" id="SSF52540">
    <property type="entry name" value="P-loop containing nucleoside triphosphate hydrolases"/>
    <property type="match status" value="1"/>
</dbReference>
<evidence type="ECO:0000256" key="1">
    <source>
        <dbReference type="ARBA" id="ARBA00022741"/>
    </source>
</evidence>
<organism evidence="4 5">
    <name type="scientific">Demequina lutea</name>
    <dbReference type="NCBI Taxonomy" id="431489"/>
    <lineage>
        <taxon>Bacteria</taxon>
        <taxon>Bacillati</taxon>
        <taxon>Actinomycetota</taxon>
        <taxon>Actinomycetes</taxon>
        <taxon>Micrococcales</taxon>
        <taxon>Demequinaceae</taxon>
        <taxon>Demequina</taxon>
    </lineage>
</organism>
<gene>
    <name evidence="4" type="ORF">BKA03_002679</name>
</gene>
<feature type="domain" description="ABC transporter" evidence="3">
    <location>
        <begin position="11"/>
        <end position="234"/>
    </location>
</feature>
<evidence type="ECO:0000313" key="4">
    <source>
        <dbReference type="EMBL" id="NYI42560.1"/>
    </source>
</evidence>
<dbReference type="GO" id="GO:0005524">
    <property type="term" value="F:ATP binding"/>
    <property type="evidence" value="ECO:0007669"/>
    <property type="project" value="UniProtKB-KW"/>
</dbReference>
<dbReference type="GO" id="GO:0016887">
    <property type="term" value="F:ATP hydrolysis activity"/>
    <property type="evidence" value="ECO:0007669"/>
    <property type="project" value="InterPro"/>
</dbReference>
<accession>A0A7Y9ZCX1</accession>
<dbReference type="OrthoDB" id="9804819at2"/>